<dbReference type="FunFam" id="3.40.30.10:FF:000032">
    <property type="entry name" value="Protein disulfide-isomerase A6 homolog"/>
    <property type="match status" value="1"/>
</dbReference>
<name>A0A371CGI7_9APHY</name>
<evidence type="ECO:0000256" key="9">
    <source>
        <dbReference type="RuleBase" id="RU004208"/>
    </source>
</evidence>
<comment type="catalytic activity">
    <reaction evidence="1">
        <text>Catalyzes the rearrangement of -S-S- bonds in proteins.</text>
        <dbReference type="EC" id="5.3.4.1"/>
    </reaction>
</comment>
<dbReference type="GO" id="GO:0005783">
    <property type="term" value="C:endoplasmic reticulum"/>
    <property type="evidence" value="ECO:0007669"/>
    <property type="project" value="TreeGrafter"/>
</dbReference>
<reference evidence="12 13" key="1">
    <citation type="journal article" date="2018" name="Biotechnol. Biofuels">
        <title>Integrative visual omics of the white-rot fungus Polyporus brumalis exposes the biotechnological potential of its oxidative enzymes for delignifying raw plant biomass.</title>
        <authorList>
            <person name="Miyauchi S."/>
            <person name="Rancon A."/>
            <person name="Drula E."/>
            <person name="Hage H."/>
            <person name="Chaduli D."/>
            <person name="Favel A."/>
            <person name="Grisel S."/>
            <person name="Henrissat B."/>
            <person name="Herpoel-Gimbert I."/>
            <person name="Ruiz-Duenas F.J."/>
            <person name="Chevret D."/>
            <person name="Hainaut M."/>
            <person name="Lin J."/>
            <person name="Wang M."/>
            <person name="Pangilinan J."/>
            <person name="Lipzen A."/>
            <person name="Lesage-Meessen L."/>
            <person name="Navarro D."/>
            <person name="Riley R."/>
            <person name="Grigoriev I.V."/>
            <person name="Zhou S."/>
            <person name="Raouche S."/>
            <person name="Rosso M.N."/>
        </authorList>
    </citation>
    <scope>NUCLEOTIDE SEQUENCE [LARGE SCALE GENOMIC DNA]</scope>
    <source>
        <strain evidence="12 13">BRFM 1820</strain>
    </source>
</reference>
<dbReference type="CDD" id="cd02998">
    <property type="entry name" value="PDI_a_ERp38"/>
    <property type="match status" value="1"/>
</dbReference>
<protein>
    <recommendedName>
        <fullName evidence="3">protein disulfide-isomerase</fullName>
        <ecNumber evidence="3">5.3.4.1</ecNumber>
    </recommendedName>
</protein>
<keyword evidence="4 10" id="KW-0732">Signal</keyword>
<dbReference type="PANTHER" id="PTHR45672">
    <property type="entry name" value="PROTEIN DISULFIDE-ISOMERASE C17H9.14C-RELATED"/>
    <property type="match status" value="1"/>
</dbReference>
<accession>A0A371CGI7</accession>
<feature type="domain" description="Thioredoxin" evidence="11">
    <location>
        <begin position="1"/>
        <end position="129"/>
    </location>
</feature>
<gene>
    <name evidence="12" type="ORF">OH76DRAFT_1491215</name>
</gene>
<dbReference type="InterPro" id="IPR017937">
    <property type="entry name" value="Thioredoxin_CS"/>
</dbReference>
<keyword evidence="13" id="KW-1185">Reference proteome</keyword>
<dbReference type="InterPro" id="IPR013766">
    <property type="entry name" value="Thioredoxin_domain"/>
</dbReference>
<dbReference type="Pfam" id="PF00085">
    <property type="entry name" value="Thioredoxin"/>
    <property type="match status" value="1"/>
</dbReference>
<dbReference type="InterPro" id="IPR005788">
    <property type="entry name" value="PDI_thioredoxin-like_dom"/>
</dbReference>
<keyword evidence="5" id="KW-0677">Repeat</keyword>
<feature type="chain" id="PRO_5016860154" description="protein disulfide-isomerase" evidence="10">
    <location>
        <begin position="19"/>
        <end position="158"/>
    </location>
</feature>
<proteinExistence type="inferred from homology"/>
<dbReference type="AlphaFoldDB" id="A0A371CGI7"/>
<dbReference type="InterPro" id="IPR036249">
    <property type="entry name" value="Thioredoxin-like_sf"/>
</dbReference>
<dbReference type="PANTHER" id="PTHR45672:SF11">
    <property type="entry name" value="PROTEIN DISULFIDE-ISOMERASE C17H9.14C"/>
    <property type="match status" value="1"/>
</dbReference>
<evidence type="ECO:0000256" key="2">
    <source>
        <dbReference type="ARBA" id="ARBA00006347"/>
    </source>
</evidence>
<evidence type="ECO:0000256" key="3">
    <source>
        <dbReference type="ARBA" id="ARBA00012723"/>
    </source>
</evidence>
<dbReference type="GO" id="GO:0003756">
    <property type="term" value="F:protein disulfide isomerase activity"/>
    <property type="evidence" value="ECO:0007669"/>
    <property type="project" value="UniProtKB-EC"/>
</dbReference>
<evidence type="ECO:0000256" key="4">
    <source>
        <dbReference type="ARBA" id="ARBA00022729"/>
    </source>
</evidence>
<dbReference type="PRINTS" id="PR00421">
    <property type="entry name" value="THIOREDOXIN"/>
</dbReference>
<evidence type="ECO:0000256" key="1">
    <source>
        <dbReference type="ARBA" id="ARBA00001182"/>
    </source>
</evidence>
<evidence type="ECO:0000313" key="12">
    <source>
        <dbReference type="EMBL" id="RDX39395.1"/>
    </source>
</evidence>
<comment type="similarity">
    <text evidence="2 9">Belongs to the protein disulfide isomerase family.</text>
</comment>
<dbReference type="EC" id="5.3.4.1" evidence="3"/>
<evidence type="ECO:0000256" key="10">
    <source>
        <dbReference type="SAM" id="SignalP"/>
    </source>
</evidence>
<dbReference type="STRING" id="139420.A0A371CGI7"/>
<evidence type="ECO:0000256" key="7">
    <source>
        <dbReference type="ARBA" id="ARBA00023235"/>
    </source>
</evidence>
<feature type="signal peptide" evidence="10">
    <location>
        <begin position="1"/>
        <end position="18"/>
    </location>
</feature>
<dbReference type="SUPFAM" id="SSF52833">
    <property type="entry name" value="Thioredoxin-like"/>
    <property type="match status" value="1"/>
</dbReference>
<dbReference type="GO" id="GO:0006457">
    <property type="term" value="P:protein folding"/>
    <property type="evidence" value="ECO:0007669"/>
    <property type="project" value="TreeGrafter"/>
</dbReference>
<evidence type="ECO:0000256" key="6">
    <source>
        <dbReference type="ARBA" id="ARBA00023157"/>
    </source>
</evidence>
<dbReference type="PROSITE" id="PS00194">
    <property type="entry name" value="THIOREDOXIN_1"/>
    <property type="match status" value="1"/>
</dbReference>
<dbReference type="Gene3D" id="3.40.30.10">
    <property type="entry name" value="Glutaredoxin"/>
    <property type="match status" value="1"/>
</dbReference>
<dbReference type="Proteomes" id="UP000256964">
    <property type="component" value="Unassembled WGS sequence"/>
</dbReference>
<sequence length="158" mass="16851">MKFGTLFAAVLSVSGALASNVIDLTPDNFDEIVGKGKPALVEFFAPWCGHCKNLAPVYEQLADAYAHAKDKVIVAKVDADGAGRPLGQKYGVTGFPTLKWFGPEGGEPEKYDGGRDLEALANFITTKSGVKSSIKPPPPPAYEILDVHTFDEVALTAR</sequence>
<evidence type="ECO:0000256" key="8">
    <source>
        <dbReference type="ARBA" id="ARBA00023284"/>
    </source>
</evidence>
<dbReference type="NCBIfam" id="TIGR01126">
    <property type="entry name" value="pdi_dom"/>
    <property type="match status" value="1"/>
</dbReference>
<evidence type="ECO:0000256" key="5">
    <source>
        <dbReference type="ARBA" id="ARBA00022737"/>
    </source>
</evidence>
<evidence type="ECO:0000259" key="11">
    <source>
        <dbReference type="PROSITE" id="PS51352"/>
    </source>
</evidence>
<organism evidence="12 13">
    <name type="scientific">Lentinus brumalis</name>
    <dbReference type="NCBI Taxonomy" id="2498619"/>
    <lineage>
        <taxon>Eukaryota</taxon>
        <taxon>Fungi</taxon>
        <taxon>Dikarya</taxon>
        <taxon>Basidiomycota</taxon>
        <taxon>Agaricomycotina</taxon>
        <taxon>Agaricomycetes</taxon>
        <taxon>Polyporales</taxon>
        <taxon>Polyporaceae</taxon>
        <taxon>Lentinus</taxon>
    </lineage>
</organism>
<dbReference type="EMBL" id="KZ857931">
    <property type="protein sequence ID" value="RDX39395.1"/>
    <property type="molecule type" value="Genomic_DNA"/>
</dbReference>
<keyword evidence="8" id="KW-0676">Redox-active center</keyword>
<dbReference type="PROSITE" id="PS51352">
    <property type="entry name" value="THIOREDOXIN_2"/>
    <property type="match status" value="1"/>
</dbReference>
<keyword evidence="6" id="KW-1015">Disulfide bond</keyword>
<dbReference type="OrthoDB" id="10264505at2759"/>
<keyword evidence="7 12" id="KW-0413">Isomerase</keyword>
<dbReference type="InterPro" id="IPR051063">
    <property type="entry name" value="PDI"/>
</dbReference>
<evidence type="ECO:0000313" key="13">
    <source>
        <dbReference type="Proteomes" id="UP000256964"/>
    </source>
</evidence>